<dbReference type="InterPro" id="IPR050109">
    <property type="entry name" value="HTH-type_TetR-like_transc_reg"/>
</dbReference>
<feature type="DNA-binding region" description="H-T-H motif" evidence="4">
    <location>
        <begin position="46"/>
        <end position="65"/>
    </location>
</feature>
<dbReference type="GO" id="GO:0000976">
    <property type="term" value="F:transcription cis-regulatory region binding"/>
    <property type="evidence" value="ECO:0007669"/>
    <property type="project" value="TreeGrafter"/>
</dbReference>
<accession>A0A1H8EFH2</accession>
<dbReference type="Gene3D" id="1.10.357.10">
    <property type="entry name" value="Tetracycline Repressor, domain 2"/>
    <property type="match status" value="1"/>
</dbReference>
<dbReference type="InterPro" id="IPR036271">
    <property type="entry name" value="Tet_transcr_reg_TetR-rel_C_sf"/>
</dbReference>
<dbReference type="PROSITE" id="PS50977">
    <property type="entry name" value="HTH_TETR_2"/>
    <property type="match status" value="1"/>
</dbReference>
<keyword evidence="8" id="KW-1185">Reference proteome</keyword>
<dbReference type="InterPro" id="IPR001647">
    <property type="entry name" value="HTH_TetR"/>
</dbReference>
<dbReference type="InterPro" id="IPR011075">
    <property type="entry name" value="TetR_C"/>
</dbReference>
<sequence length="203" mass="22027">MPTSTETDGQYGAPQRGPDPRAARSRAAALAAAQELLVEEGWSAVTHVAVAARSGVGRTTLYRHWPDAAELIRDAIALRIAGAHTAPTGDLREDLVRELEGLRALLHDPVSETGLRAVIERAGADPVFAELKESLYRNGSKVFREVLDGAKLRGGLPADLETDRAIDELAGPLMYRRLLAGRAFDGRYVRQVVDDFLRAHAAR</sequence>
<dbReference type="Pfam" id="PF16859">
    <property type="entry name" value="TetR_C_11"/>
    <property type="match status" value="1"/>
</dbReference>
<dbReference type="PRINTS" id="PR00455">
    <property type="entry name" value="HTHTETR"/>
</dbReference>
<dbReference type="Pfam" id="PF00440">
    <property type="entry name" value="TetR_N"/>
    <property type="match status" value="1"/>
</dbReference>
<protein>
    <submittedName>
        <fullName evidence="7">Transcriptional regulator, TetR family</fullName>
    </submittedName>
</protein>
<reference evidence="7 8" key="1">
    <citation type="submission" date="2016-10" db="EMBL/GenBank/DDBJ databases">
        <authorList>
            <person name="de Groot N.N."/>
        </authorList>
    </citation>
    <scope>NUCLEOTIDE SEQUENCE [LARGE SCALE GENOMIC DNA]</scope>
    <source>
        <strain evidence="7 8">CGMCC 4.2026</strain>
    </source>
</reference>
<dbReference type="InterPro" id="IPR009057">
    <property type="entry name" value="Homeodomain-like_sf"/>
</dbReference>
<dbReference type="Proteomes" id="UP000181951">
    <property type="component" value="Unassembled WGS sequence"/>
</dbReference>
<evidence type="ECO:0000256" key="4">
    <source>
        <dbReference type="PROSITE-ProRule" id="PRU00335"/>
    </source>
</evidence>
<proteinExistence type="predicted"/>
<keyword evidence="2 4" id="KW-0238">DNA-binding</keyword>
<evidence type="ECO:0000313" key="7">
    <source>
        <dbReference type="EMBL" id="SEN18233.1"/>
    </source>
</evidence>
<dbReference type="SUPFAM" id="SSF48498">
    <property type="entry name" value="Tetracyclin repressor-like, C-terminal domain"/>
    <property type="match status" value="1"/>
</dbReference>
<evidence type="ECO:0000259" key="6">
    <source>
        <dbReference type="PROSITE" id="PS50977"/>
    </source>
</evidence>
<name>A0A1H8EFH2_9ACTN</name>
<dbReference type="OrthoDB" id="9796019at2"/>
<dbReference type="RefSeq" id="WP_069463179.1">
    <property type="nucleotide sequence ID" value="NZ_FODD01000002.1"/>
</dbReference>
<keyword evidence="1" id="KW-0805">Transcription regulation</keyword>
<evidence type="ECO:0000256" key="2">
    <source>
        <dbReference type="ARBA" id="ARBA00023125"/>
    </source>
</evidence>
<feature type="domain" description="HTH tetR-type" evidence="6">
    <location>
        <begin position="23"/>
        <end position="83"/>
    </location>
</feature>
<dbReference type="PANTHER" id="PTHR30055">
    <property type="entry name" value="HTH-TYPE TRANSCRIPTIONAL REGULATOR RUTR"/>
    <property type="match status" value="1"/>
</dbReference>
<dbReference type="AlphaFoldDB" id="A0A1H8EFH2"/>
<organism evidence="7 8">
    <name type="scientific">Actinacidiphila rubida</name>
    <dbReference type="NCBI Taxonomy" id="310780"/>
    <lineage>
        <taxon>Bacteria</taxon>
        <taxon>Bacillati</taxon>
        <taxon>Actinomycetota</taxon>
        <taxon>Actinomycetes</taxon>
        <taxon>Kitasatosporales</taxon>
        <taxon>Streptomycetaceae</taxon>
        <taxon>Actinacidiphila</taxon>
    </lineage>
</organism>
<evidence type="ECO:0000256" key="1">
    <source>
        <dbReference type="ARBA" id="ARBA00023015"/>
    </source>
</evidence>
<dbReference type="PANTHER" id="PTHR30055:SF148">
    <property type="entry name" value="TETR-FAMILY TRANSCRIPTIONAL REGULATOR"/>
    <property type="match status" value="1"/>
</dbReference>
<dbReference type="EMBL" id="FODD01000002">
    <property type="protein sequence ID" value="SEN18233.1"/>
    <property type="molecule type" value="Genomic_DNA"/>
</dbReference>
<dbReference type="SUPFAM" id="SSF46689">
    <property type="entry name" value="Homeodomain-like"/>
    <property type="match status" value="1"/>
</dbReference>
<dbReference type="STRING" id="310780.SAMN05216267_1002177"/>
<evidence type="ECO:0000256" key="3">
    <source>
        <dbReference type="ARBA" id="ARBA00023163"/>
    </source>
</evidence>
<gene>
    <name evidence="7" type="ORF">SAMN05216267_1002177</name>
</gene>
<evidence type="ECO:0000313" key="8">
    <source>
        <dbReference type="Proteomes" id="UP000181951"/>
    </source>
</evidence>
<keyword evidence="3" id="KW-0804">Transcription</keyword>
<dbReference type="GO" id="GO:0003700">
    <property type="term" value="F:DNA-binding transcription factor activity"/>
    <property type="evidence" value="ECO:0007669"/>
    <property type="project" value="TreeGrafter"/>
</dbReference>
<dbReference type="Gene3D" id="1.10.10.60">
    <property type="entry name" value="Homeodomain-like"/>
    <property type="match status" value="1"/>
</dbReference>
<evidence type="ECO:0000256" key="5">
    <source>
        <dbReference type="SAM" id="MobiDB-lite"/>
    </source>
</evidence>
<feature type="region of interest" description="Disordered" evidence="5">
    <location>
        <begin position="1"/>
        <end position="21"/>
    </location>
</feature>